<dbReference type="OrthoDB" id="420076at2759"/>
<sequence>MAEPVSYARSRFTSIHANHSYSSKAQGEPATMASRTADSSPLGRLLTSKWTALTLVTGLTLAYMGWPSKSLNPAVEYDPTIRVPLGRSFDTIPVRCDAHDDDKKHRMAWRARLPAALAKFAPITAEEVNATLVKNQQSFRVDDPANRIKRQDDAVDASSLGAGAATYPSLVFRYDTNQVPSNSPIEDHHREWVMPFVQIDSNGPPSSSSNPLAQPGRWLMFGVFDGHSGYQCSRKVAHDLPLHIQRALNWTDPTDVPQPALAPAASVLEKSEGTKRMHALSAQQLAAIQHMQAALTTGFITMDNELIQGSLQNFINHPDRPQEMLYPAVAGSCGLVASVDTALRQVSVACTGDSRVVLGSLNPRTGEWTAIPLSTDQTAGNPAEVKRLLTEHPNEESTVLQRGRILGSLQPTRAFGDARYKWPETIQAQIYPTQFPGRRATPKYYQTPPYVTAVPEVTHHALNQNDKFLVVASDGLYDELSSAEVVQAVAEFWEAKMYNNAQPSPPTTSSGVVDDNAATHVIRRALGGQDHDIIGRLLAIPAPQSRRYRDDITVTVVFFS</sequence>
<protein>
    <recommendedName>
        <fullName evidence="2">PPM-type phosphatase domain-containing protein</fullName>
    </recommendedName>
</protein>
<dbReference type="Gene3D" id="3.60.40.10">
    <property type="entry name" value="PPM-type phosphatase domain"/>
    <property type="match status" value="1"/>
</dbReference>
<reference evidence="3" key="1">
    <citation type="submission" date="2022-07" db="EMBL/GenBank/DDBJ databases">
        <title>Phylogenomic reconstructions and comparative analyses of Kickxellomycotina fungi.</title>
        <authorList>
            <person name="Reynolds N.K."/>
            <person name="Stajich J.E."/>
            <person name="Barry K."/>
            <person name="Grigoriev I.V."/>
            <person name="Crous P."/>
            <person name="Smith M.E."/>
        </authorList>
    </citation>
    <scope>NUCLEOTIDE SEQUENCE</scope>
    <source>
        <strain evidence="3">RSA 567</strain>
    </source>
</reference>
<dbReference type="GO" id="GO:0005739">
    <property type="term" value="C:mitochondrion"/>
    <property type="evidence" value="ECO:0007669"/>
    <property type="project" value="TreeGrafter"/>
</dbReference>
<dbReference type="SUPFAM" id="SSF81606">
    <property type="entry name" value="PP2C-like"/>
    <property type="match status" value="1"/>
</dbReference>
<dbReference type="CDD" id="cd00143">
    <property type="entry name" value="PP2Cc"/>
    <property type="match status" value="1"/>
</dbReference>
<gene>
    <name evidence="3" type="ORF">H4R34_002557</name>
</gene>
<dbReference type="AlphaFoldDB" id="A0A9W8B995"/>
<evidence type="ECO:0000256" key="1">
    <source>
        <dbReference type="SAM" id="MobiDB-lite"/>
    </source>
</evidence>
<dbReference type="InterPro" id="IPR036457">
    <property type="entry name" value="PPM-type-like_dom_sf"/>
</dbReference>
<evidence type="ECO:0000313" key="4">
    <source>
        <dbReference type="Proteomes" id="UP001151582"/>
    </source>
</evidence>
<dbReference type="PANTHER" id="PTHR13832">
    <property type="entry name" value="PROTEIN PHOSPHATASE 2C"/>
    <property type="match status" value="1"/>
</dbReference>
<dbReference type="PROSITE" id="PS51746">
    <property type="entry name" value="PPM_2"/>
    <property type="match status" value="1"/>
</dbReference>
<name>A0A9W8B995_9FUNG</name>
<dbReference type="SMART" id="SM00332">
    <property type="entry name" value="PP2Cc"/>
    <property type="match status" value="1"/>
</dbReference>
<feature type="region of interest" description="Disordered" evidence="1">
    <location>
        <begin position="18"/>
        <end position="38"/>
    </location>
</feature>
<evidence type="ECO:0000313" key="3">
    <source>
        <dbReference type="EMBL" id="KAJ1980174.1"/>
    </source>
</evidence>
<evidence type="ECO:0000259" key="2">
    <source>
        <dbReference type="PROSITE" id="PS51746"/>
    </source>
</evidence>
<dbReference type="InterPro" id="IPR001932">
    <property type="entry name" value="PPM-type_phosphatase-like_dom"/>
</dbReference>
<dbReference type="InterPro" id="IPR015655">
    <property type="entry name" value="PP2C"/>
</dbReference>
<proteinExistence type="predicted"/>
<dbReference type="EMBL" id="JANBQB010000181">
    <property type="protein sequence ID" value="KAJ1980174.1"/>
    <property type="molecule type" value="Genomic_DNA"/>
</dbReference>
<dbReference type="GO" id="GO:0004741">
    <property type="term" value="F:[pyruvate dehydrogenase (acetyl-transferring)]-phosphatase activity"/>
    <property type="evidence" value="ECO:0007669"/>
    <property type="project" value="TreeGrafter"/>
</dbReference>
<dbReference type="Proteomes" id="UP001151582">
    <property type="component" value="Unassembled WGS sequence"/>
</dbReference>
<feature type="domain" description="PPM-type phosphatase" evidence="2">
    <location>
        <begin position="201"/>
        <end position="559"/>
    </location>
</feature>
<comment type="caution">
    <text evidence="3">The sequence shown here is derived from an EMBL/GenBank/DDBJ whole genome shotgun (WGS) entry which is preliminary data.</text>
</comment>
<organism evidence="3 4">
    <name type="scientific">Dimargaris verticillata</name>
    <dbReference type="NCBI Taxonomy" id="2761393"/>
    <lineage>
        <taxon>Eukaryota</taxon>
        <taxon>Fungi</taxon>
        <taxon>Fungi incertae sedis</taxon>
        <taxon>Zoopagomycota</taxon>
        <taxon>Kickxellomycotina</taxon>
        <taxon>Dimargaritomycetes</taxon>
        <taxon>Dimargaritales</taxon>
        <taxon>Dimargaritaceae</taxon>
        <taxon>Dimargaris</taxon>
    </lineage>
</organism>
<accession>A0A9W8B995</accession>
<keyword evidence="4" id="KW-1185">Reference proteome</keyword>
<dbReference type="Pfam" id="PF00481">
    <property type="entry name" value="PP2C"/>
    <property type="match status" value="1"/>
</dbReference>
<dbReference type="PANTHER" id="PTHR13832:SF792">
    <property type="entry name" value="GM14286P"/>
    <property type="match status" value="1"/>
</dbReference>